<dbReference type="InterPro" id="IPR013685">
    <property type="entry name" value="POTRA_FtsQ_type"/>
</dbReference>
<evidence type="ECO:0000259" key="6">
    <source>
        <dbReference type="Pfam" id="PF08478"/>
    </source>
</evidence>
<evidence type="ECO:0000256" key="2">
    <source>
        <dbReference type="ARBA" id="ARBA00022618"/>
    </source>
</evidence>
<evidence type="ECO:0000256" key="5">
    <source>
        <dbReference type="ARBA" id="ARBA00023306"/>
    </source>
</evidence>
<accession>A0ABV6PZI2</accession>
<protein>
    <submittedName>
        <fullName evidence="7">Cell division protein FtsQ/DivIB</fullName>
    </submittedName>
</protein>
<proteinExistence type="predicted"/>
<keyword evidence="2 7" id="KW-0132">Cell division</keyword>
<keyword evidence="1" id="KW-1003">Cell membrane</keyword>
<keyword evidence="3" id="KW-0812">Transmembrane</keyword>
<feature type="domain" description="POTRA" evidence="6">
    <location>
        <begin position="23"/>
        <end position="90"/>
    </location>
</feature>
<evidence type="ECO:0000256" key="3">
    <source>
        <dbReference type="ARBA" id="ARBA00022692"/>
    </source>
</evidence>
<dbReference type="EMBL" id="JBHLTW010000012">
    <property type="protein sequence ID" value="MFC0595251.1"/>
    <property type="molecule type" value="Genomic_DNA"/>
</dbReference>
<gene>
    <name evidence="7" type="ORF">ACFFFP_03555</name>
</gene>
<keyword evidence="5" id="KW-0131">Cell cycle</keyword>
<dbReference type="RefSeq" id="WP_229906061.1">
    <property type="nucleotide sequence ID" value="NZ_BMPJ01000001.1"/>
</dbReference>
<evidence type="ECO:0000256" key="1">
    <source>
        <dbReference type="ARBA" id="ARBA00022475"/>
    </source>
</evidence>
<dbReference type="GO" id="GO:0051301">
    <property type="term" value="P:cell division"/>
    <property type="evidence" value="ECO:0007669"/>
    <property type="project" value="UniProtKB-KW"/>
</dbReference>
<dbReference type="Proteomes" id="UP001589830">
    <property type="component" value="Unassembled WGS sequence"/>
</dbReference>
<evidence type="ECO:0000256" key="4">
    <source>
        <dbReference type="ARBA" id="ARBA00022989"/>
    </source>
</evidence>
<comment type="caution">
    <text evidence="7">The sequence shown here is derived from an EMBL/GenBank/DDBJ whole genome shotgun (WGS) entry which is preliminary data.</text>
</comment>
<sequence length="193" mass="21472">MAVRGFLAGLLLITLYVGSLVAFPIERVEVEGLRHLKEEAVLKAVGLLPGSPWLWALPYRLEPLRKNPWVAEAHLERPRVGVVRLWVRERVPFLPLKDGDALAEDGTRLPGGAPWAPGPKVVGQGPLPAQALLQLARAFPKARRLRYTPVGFWVELPQATLFAPKAELLLEYAQTGMFRGQIYVYSWGVSVRP</sequence>
<keyword evidence="4" id="KW-1133">Transmembrane helix</keyword>
<organism evidence="7 8">
    <name type="scientific">Thermus composti</name>
    <dbReference type="NCBI Taxonomy" id="532059"/>
    <lineage>
        <taxon>Bacteria</taxon>
        <taxon>Thermotogati</taxon>
        <taxon>Deinococcota</taxon>
        <taxon>Deinococci</taxon>
        <taxon>Thermales</taxon>
        <taxon>Thermaceae</taxon>
        <taxon>Thermus</taxon>
    </lineage>
</organism>
<keyword evidence="8" id="KW-1185">Reference proteome</keyword>
<dbReference type="Pfam" id="PF08478">
    <property type="entry name" value="POTRA_1"/>
    <property type="match status" value="1"/>
</dbReference>
<reference evidence="7 8" key="1">
    <citation type="submission" date="2024-09" db="EMBL/GenBank/DDBJ databases">
        <authorList>
            <person name="Sun Q."/>
            <person name="Mori K."/>
        </authorList>
    </citation>
    <scope>NUCLEOTIDE SEQUENCE [LARGE SCALE GENOMIC DNA]</scope>
    <source>
        <strain evidence="7 8">NCAIM B.02340</strain>
    </source>
</reference>
<evidence type="ECO:0000313" key="7">
    <source>
        <dbReference type="EMBL" id="MFC0595251.1"/>
    </source>
</evidence>
<keyword evidence="4" id="KW-0472">Membrane</keyword>
<evidence type="ECO:0000313" key="8">
    <source>
        <dbReference type="Proteomes" id="UP001589830"/>
    </source>
</evidence>
<name>A0ABV6PZI2_9DEIN</name>